<evidence type="ECO:0000313" key="2">
    <source>
        <dbReference type="Proteomes" id="UP000507222"/>
    </source>
</evidence>
<organism evidence="1 2">
    <name type="scientific">Prunus armeniaca</name>
    <name type="common">Apricot</name>
    <name type="synonym">Armeniaca vulgaris</name>
    <dbReference type="NCBI Taxonomy" id="36596"/>
    <lineage>
        <taxon>Eukaryota</taxon>
        <taxon>Viridiplantae</taxon>
        <taxon>Streptophyta</taxon>
        <taxon>Embryophyta</taxon>
        <taxon>Tracheophyta</taxon>
        <taxon>Spermatophyta</taxon>
        <taxon>Magnoliopsida</taxon>
        <taxon>eudicotyledons</taxon>
        <taxon>Gunneridae</taxon>
        <taxon>Pentapetalae</taxon>
        <taxon>rosids</taxon>
        <taxon>fabids</taxon>
        <taxon>Rosales</taxon>
        <taxon>Rosaceae</taxon>
        <taxon>Amygdaloideae</taxon>
        <taxon>Amygdaleae</taxon>
        <taxon>Prunus</taxon>
    </lineage>
</organism>
<protein>
    <submittedName>
        <fullName evidence="1">Uncharacterized protein</fullName>
    </submittedName>
</protein>
<name>A0A6J5TGN5_PRUAR</name>
<gene>
    <name evidence="1" type="ORF">CURHAP_LOCUS2757</name>
</gene>
<dbReference type="Proteomes" id="UP000507222">
    <property type="component" value="Unassembled WGS sequence"/>
</dbReference>
<evidence type="ECO:0000313" key="1">
    <source>
        <dbReference type="EMBL" id="CAB4263093.1"/>
    </source>
</evidence>
<accession>A0A6J5TGN5</accession>
<sequence>MSWGFRAPGAPHPSYETRLINIFLHHGVDSVERESFATVEKGKSKVNFVFGKRRARAFGKRRCKM</sequence>
<reference evidence="1 2" key="1">
    <citation type="submission" date="2020-05" db="EMBL/GenBank/DDBJ databases">
        <authorList>
            <person name="Campoy J."/>
            <person name="Schneeberger K."/>
            <person name="Spophaly S."/>
        </authorList>
    </citation>
    <scope>NUCLEOTIDE SEQUENCE [LARGE SCALE GENOMIC DNA]</scope>
    <source>
        <strain evidence="1">PruArmRojPasFocal</strain>
    </source>
</reference>
<proteinExistence type="predicted"/>
<dbReference type="EMBL" id="CAEKDK010000001">
    <property type="protein sequence ID" value="CAB4263093.1"/>
    <property type="molecule type" value="Genomic_DNA"/>
</dbReference>
<dbReference type="AlphaFoldDB" id="A0A6J5TGN5"/>